<dbReference type="Proteomes" id="UP000705867">
    <property type="component" value="Unassembled WGS sequence"/>
</dbReference>
<evidence type="ECO:0000313" key="1">
    <source>
        <dbReference type="EMBL" id="MBZ0154886.1"/>
    </source>
</evidence>
<evidence type="ECO:0000313" key="2">
    <source>
        <dbReference type="Proteomes" id="UP000705867"/>
    </source>
</evidence>
<sequence>MEKMRHLTIRISEQDHQAIKEIAEQKGLIFSDAARAVIKSGCSQMSETEQLENLRELTEKQLKYMHDLLRFAIKTDMVLHSALITKQYKTKEELENFYRPIMQDLEKRGFSKPLITKAVKEEN</sequence>
<proteinExistence type="predicted"/>
<reference evidence="1" key="1">
    <citation type="journal article" date="2021" name="bioRxiv">
        <title>Unraveling nitrogen, sulfur and carbon metabolic pathways and microbial community transcriptional responses to substrate deprivation and toxicity stresses in a bioreactor mimicking anoxic brackish coastal sediment conditions.</title>
        <authorList>
            <person name="Martins P.D."/>
            <person name="Echeveste M.J."/>
            <person name="Arshad A."/>
            <person name="Kurth J."/>
            <person name="Ouboter H."/>
            <person name="Jetten M.S.M."/>
            <person name="Welte C.U."/>
        </authorList>
    </citation>
    <scope>NUCLEOTIDE SEQUENCE</scope>
    <source>
        <strain evidence="1">MAG_39</strain>
    </source>
</reference>
<organism evidence="1 2">
    <name type="scientific">Candidatus Nitrobium versatile</name>
    <dbReference type="NCBI Taxonomy" id="2884831"/>
    <lineage>
        <taxon>Bacteria</taxon>
        <taxon>Pseudomonadati</taxon>
        <taxon>Nitrospirota</taxon>
        <taxon>Nitrospiria</taxon>
        <taxon>Nitrospirales</taxon>
        <taxon>Nitrospiraceae</taxon>
        <taxon>Candidatus Nitrobium</taxon>
    </lineage>
</organism>
<accession>A0A953J264</accession>
<dbReference type="EMBL" id="JAIOIV010000015">
    <property type="protein sequence ID" value="MBZ0154886.1"/>
    <property type="molecule type" value="Genomic_DNA"/>
</dbReference>
<protein>
    <submittedName>
        <fullName evidence="1">Uncharacterized protein</fullName>
    </submittedName>
</protein>
<dbReference type="AlphaFoldDB" id="A0A953J264"/>
<comment type="caution">
    <text evidence="1">The sequence shown here is derived from an EMBL/GenBank/DDBJ whole genome shotgun (WGS) entry which is preliminary data.</text>
</comment>
<gene>
    <name evidence="1" type="ORF">K8I29_01565</name>
</gene>
<reference evidence="1" key="2">
    <citation type="submission" date="2021-08" db="EMBL/GenBank/DDBJ databases">
        <authorList>
            <person name="Dalcin Martins P."/>
        </authorList>
    </citation>
    <scope>NUCLEOTIDE SEQUENCE</scope>
    <source>
        <strain evidence="1">MAG_39</strain>
    </source>
</reference>
<name>A0A953J264_9BACT</name>